<dbReference type="Gene3D" id="2.60.200.20">
    <property type="match status" value="1"/>
</dbReference>
<dbReference type="Gene3D" id="3.30.40.10">
    <property type="entry name" value="Zinc/RING finger domain, C3HC4 (zinc finger)"/>
    <property type="match status" value="1"/>
</dbReference>
<reference evidence="8 9" key="1">
    <citation type="submission" date="2023-10" db="EMBL/GenBank/DDBJ databases">
        <authorList>
            <person name="Maclean D."/>
            <person name="Macfadyen A."/>
        </authorList>
    </citation>
    <scope>NUCLEOTIDE SEQUENCE [LARGE SCALE GENOMIC DNA]</scope>
</reference>
<dbReference type="GO" id="GO:0003714">
    <property type="term" value="F:transcription corepressor activity"/>
    <property type="evidence" value="ECO:0007669"/>
    <property type="project" value="InterPro"/>
</dbReference>
<feature type="compositionally biased region" description="Pro residues" evidence="5">
    <location>
        <begin position="223"/>
        <end position="235"/>
    </location>
</feature>
<feature type="region of interest" description="Disordered" evidence="5">
    <location>
        <begin position="1361"/>
        <end position="1439"/>
    </location>
</feature>
<evidence type="ECO:0000313" key="9">
    <source>
        <dbReference type="Proteomes" id="UP001314263"/>
    </source>
</evidence>
<dbReference type="CDD" id="cd22673">
    <property type="entry name" value="FHA_Ki67"/>
    <property type="match status" value="1"/>
</dbReference>
<dbReference type="InterPro" id="IPR019786">
    <property type="entry name" value="Zinc_finger_PHD-type_CS"/>
</dbReference>
<organism evidence="8 9">
    <name type="scientific">Coccomyxa viridis</name>
    <dbReference type="NCBI Taxonomy" id="1274662"/>
    <lineage>
        <taxon>Eukaryota</taxon>
        <taxon>Viridiplantae</taxon>
        <taxon>Chlorophyta</taxon>
        <taxon>core chlorophytes</taxon>
        <taxon>Trebouxiophyceae</taxon>
        <taxon>Trebouxiophyceae incertae sedis</taxon>
        <taxon>Coccomyxaceae</taxon>
        <taxon>Coccomyxa</taxon>
    </lineage>
</organism>
<evidence type="ECO:0000256" key="5">
    <source>
        <dbReference type="SAM" id="MobiDB-lite"/>
    </source>
</evidence>
<dbReference type="Pfam" id="PF00498">
    <property type="entry name" value="FHA"/>
    <property type="match status" value="1"/>
</dbReference>
<dbReference type="InterPro" id="IPR042163">
    <property type="entry name" value="PHF12"/>
</dbReference>
<feature type="compositionally biased region" description="Pro residues" evidence="5">
    <location>
        <begin position="178"/>
        <end position="188"/>
    </location>
</feature>
<keyword evidence="1" id="KW-0479">Metal-binding</keyword>
<feature type="region of interest" description="Disordered" evidence="5">
    <location>
        <begin position="565"/>
        <end position="638"/>
    </location>
</feature>
<dbReference type="InterPro" id="IPR013083">
    <property type="entry name" value="Znf_RING/FYVE/PHD"/>
</dbReference>
<feature type="domain" description="FHA" evidence="6">
    <location>
        <begin position="39"/>
        <end position="88"/>
    </location>
</feature>
<feature type="region of interest" description="Disordered" evidence="5">
    <location>
        <begin position="387"/>
        <end position="464"/>
    </location>
</feature>
<evidence type="ECO:0000259" key="7">
    <source>
        <dbReference type="PROSITE" id="PS50016"/>
    </source>
</evidence>
<keyword evidence="2 4" id="KW-0863">Zinc-finger</keyword>
<dbReference type="SMART" id="SM00240">
    <property type="entry name" value="FHA"/>
    <property type="match status" value="1"/>
</dbReference>
<dbReference type="PROSITE" id="PS50016">
    <property type="entry name" value="ZF_PHD_2"/>
    <property type="match status" value="1"/>
</dbReference>
<dbReference type="InterPro" id="IPR011011">
    <property type="entry name" value="Znf_FYVE_PHD"/>
</dbReference>
<dbReference type="PANTHER" id="PTHR46309">
    <property type="entry name" value="PHD FINGER PROTEIN 12"/>
    <property type="match status" value="1"/>
</dbReference>
<keyword evidence="9" id="KW-1185">Reference proteome</keyword>
<dbReference type="GO" id="GO:0008270">
    <property type="term" value="F:zinc ion binding"/>
    <property type="evidence" value="ECO:0007669"/>
    <property type="project" value="UniProtKB-KW"/>
</dbReference>
<name>A0AAV1HS48_9CHLO</name>
<accession>A0AAV1HS48</accession>
<feature type="region of interest" description="Disordered" evidence="5">
    <location>
        <begin position="961"/>
        <end position="981"/>
    </location>
</feature>
<feature type="region of interest" description="Disordered" evidence="5">
    <location>
        <begin position="1179"/>
        <end position="1336"/>
    </location>
</feature>
<dbReference type="SMART" id="SM00249">
    <property type="entry name" value="PHD"/>
    <property type="match status" value="1"/>
</dbReference>
<feature type="region of interest" description="Disordered" evidence="5">
    <location>
        <begin position="1093"/>
        <end position="1118"/>
    </location>
</feature>
<dbReference type="PROSITE" id="PS50006">
    <property type="entry name" value="FHA_DOMAIN"/>
    <property type="match status" value="1"/>
</dbReference>
<feature type="region of interest" description="Disordered" evidence="5">
    <location>
        <begin position="748"/>
        <end position="776"/>
    </location>
</feature>
<dbReference type="InterPro" id="IPR001965">
    <property type="entry name" value="Znf_PHD"/>
</dbReference>
<feature type="region of interest" description="Disordered" evidence="5">
    <location>
        <begin position="158"/>
        <end position="253"/>
    </location>
</feature>
<dbReference type="PANTHER" id="PTHR46309:SF1">
    <property type="entry name" value="PHD FINGER PROTEIN 12"/>
    <property type="match status" value="1"/>
</dbReference>
<feature type="compositionally biased region" description="Low complexity" evidence="5">
    <location>
        <begin position="1278"/>
        <end position="1289"/>
    </location>
</feature>
<feature type="compositionally biased region" description="Low complexity" evidence="5">
    <location>
        <begin position="1225"/>
        <end position="1271"/>
    </location>
</feature>
<dbReference type="EMBL" id="CAUYUE010000002">
    <property type="protein sequence ID" value="CAK0738614.1"/>
    <property type="molecule type" value="Genomic_DNA"/>
</dbReference>
<feature type="compositionally biased region" description="Pro residues" evidence="5">
    <location>
        <begin position="206"/>
        <end position="216"/>
    </location>
</feature>
<protein>
    <submittedName>
        <fullName evidence="8">Uncharacterized protein</fullName>
    </submittedName>
</protein>
<evidence type="ECO:0000256" key="1">
    <source>
        <dbReference type="ARBA" id="ARBA00022723"/>
    </source>
</evidence>
<dbReference type="Proteomes" id="UP001314263">
    <property type="component" value="Unassembled WGS sequence"/>
</dbReference>
<dbReference type="PROSITE" id="PS01359">
    <property type="entry name" value="ZF_PHD_1"/>
    <property type="match status" value="1"/>
</dbReference>
<dbReference type="InterPro" id="IPR008984">
    <property type="entry name" value="SMAD_FHA_dom_sf"/>
</dbReference>
<feature type="compositionally biased region" description="Low complexity" evidence="5">
    <location>
        <begin position="1418"/>
        <end position="1430"/>
    </location>
</feature>
<dbReference type="InterPro" id="IPR000253">
    <property type="entry name" value="FHA_dom"/>
</dbReference>
<dbReference type="SUPFAM" id="SSF49879">
    <property type="entry name" value="SMAD/FHA domain"/>
    <property type="match status" value="1"/>
</dbReference>
<dbReference type="Pfam" id="PF00628">
    <property type="entry name" value="PHD"/>
    <property type="match status" value="1"/>
</dbReference>
<dbReference type="SUPFAM" id="SSF57903">
    <property type="entry name" value="FYVE/PHD zinc finger"/>
    <property type="match status" value="1"/>
</dbReference>
<comment type="caution">
    <text evidence="8">The sequence shown here is derived from an EMBL/GenBank/DDBJ whole genome shotgun (WGS) entry which is preliminary data.</text>
</comment>
<feature type="compositionally biased region" description="Low complexity" evidence="5">
    <location>
        <begin position="1096"/>
        <end position="1113"/>
    </location>
</feature>
<dbReference type="GO" id="GO:0005634">
    <property type="term" value="C:nucleus"/>
    <property type="evidence" value="ECO:0007669"/>
    <property type="project" value="TreeGrafter"/>
</dbReference>
<feature type="compositionally biased region" description="Low complexity" evidence="5">
    <location>
        <begin position="757"/>
        <end position="776"/>
    </location>
</feature>
<dbReference type="InterPro" id="IPR019787">
    <property type="entry name" value="Znf_PHD-finger"/>
</dbReference>
<feature type="compositionally biased region" description="Low complexity" evidence="5">
    <location>
        <begin position="165"/>
        <end position="177"/>
    </location>
</feature>
<evidence type="ECO:0000256" key="2">
    <source>
        <dbReference type="ARBA" id="ARBA00022771"/>
    </source>
</evidence>
<dbReference type="GO" id="GO:0006357">
    <property type="term" value="P:regulation of transcription by RNA polymerase II"/>
    <property type="evidence" value="ECO:0007669"/>
    <property type="project" value="TreeGrafter"/>
</dbReference>
<feature type="region of interest" description="Disordered" evidence="5">
    <location>
        <begin position="808"/>
        <end position="854"/>
    </location>
</feature>
<evidence type="ECO:0000256" key="3">
    <source>
        <dbReference type="ARBA" id="ARBA00022833"/>
    </source>
</evidence>
<feature type="compositionally biased region" description="Polar residues" evidence="5">
    <location>
        <begin position="565"/>
        <end position="584"/>
    </location>
</feature>
<sequence length="1439" mass="146312">MEVTARLADEAAMHEWGKLLFLGKDGQPAEQYTISKSTVVLGRDKNCDIVIPRREVSRQHARLAVDDSGAVWLSSLGKEPVCVNGQPADDAVELYTGDQIEILLEGRTKVICFEAAQEDTIKINRNAQTQRIPLGEAEVNTMGHTLCEGALAAAAAVAQKEKTPRSAMRPSRGAPRSAAPPPAPPPMPAKGSLFAGAGTAGGKAKAPPPQPPPMPPLAGTRDPAPPPKPAGPLPAPAHAAQKGPAEASKPVPAAAPGAFLPSAVDLQALRAGLRKTNPGAAAVTAAPSPAADALKPAANARLAAKKRKSVRFNIPCKALEPASPEGVVADATVHWGAAAPGSPDVIINVSADSTAAFSAWAMGTGPARCSIGDLTGDGLGLPSIQEETGSEDCMSPEEGGRMAQVTPSRQITPAIRRRSHALSTASAKAGCAPPASPESVARKRRSCSGSRNGTPAVRDRRSASVDPEAAAMLAQEDSALEASLAAAEAAAVHATKQDGEVTLNLAAAAQKLEALAAELPMQHEDLASTPSPTADVAPADAGTPWTKEIECEANAFAKLLAAASRSLTPQSPQGSPLRHTTPNRARTPMSGRKSRFSLPAGAAAAAGTQAPEPVSGPHAPTNTPSTAPGARDSVQPGLTAAPPMELAEAALEQMLPGDVTRNADGDAAEVGAEVDMALDTALEAFPEEELVQRDQIISLMANFKAALARAREAETRAAELEGLLAEAEKLCRDLQAENADLRRQLKCSNASPGSVQAARPASAADTASEARAAEAEVGAGIDSAQIPEEAPSTAAAAAGLPQHCREPQAALAPSGPQAGPARRGSSDAGLTAHGATPAEVAAGARRRSEGGPLRASAARLPLAARTCLLRAQDALLASLSPGDAHLTSESAAPAASLLVRPADSSALAAETALACDAAQRDAAALLAEVVVDPTLPALPFEGLSQRLSQGTCEWMEGVLRPQGSQDISPPKDTTEDALPAHAPPVENTAAHLGVSAVPDAAGPAPAEEPAAEHAAPAEEVKLGEDAASAAEVVLTHPLDIGSPAAEPAMLEASQEPVLDIAPALGAPGEPVQGALIESPEMAVQAGALGTQDPDVAAESSHAQAAEAAPGQAEAIEEEDDEDRCCVCDEADEGDVLLLCDSCDQAYHLQCAKPRLRRVPAGDWHCHECRAAQKAAAKADKGAEWGAGKPKAQTGAKSATRGAKSGSVTEERPAQEPSLSRSATRRGSMAPAAAGAAVPASTARTTRRASVAPAAAEVAAEAPPAGAASTARTTRRRQSVAQTPAAAAPALNEGEDGTALKTAASMRGRRRRSSVSPVPDSVGEEEARTGRGARRVPARMASITQMSLGPPQGSLGVIMEEGSAEAGTDADEGQSAPHTMAKTASDAKDGAAAKGKKRGRQAAKKEPESPIKPAKRTRASSARAAEPSSARRSTRASKRA</sequence>
<evidence type="ECO:0000313" key="8">
    <source>
        <dbReference type="EMBL" id="CAK0738614.1"/>
    </source>
</evidence>
<keyword evidence="3" id="KW-0862">Zinc</keyword>
<proteinExistence type="predicted"/>
<evidence type="ECO:0000256" key="4">
    <source>
        <dbReference type="PROSITE-ProRule" id="PRU00146"/>
    </source>
</evidence>
<gene>
    <name evidence="8" type="ORF">CVIRNUC_001068</name>
</gene>
<feature type="domain" description="PHD-type" evidence="7">
    <location>
        <begin position="1121"/>
        <end position="1171"/>
    </location>
</feature>
<evidence type="ECO:0000259" key="6">
    <source>
        <dbReference type="PROSITE" id="PS50006"/>
    </source>
</evidence>